<dbReference type="GO" id="GO:0000155">
    <property type="term" value="F:phosphorelay sensor kinase activity"/>
    <property type="evidence" value="ECO:0007669"/>
    <property type="project" value="InterPro"/>
</dbReference>
<dbReference type="Pfam" id="PF06580">
    <property type="entry name" value="His_kinase"/>
    <property type="match status" value="1"/>
</dbReference>
<proteinExistence type="predicted"/>
<dbReference type="SUPFAM" id="SSF55874">
    <property type="entry name" value="ATPase domain of HSP90 chaperone/DNA topoisomerase II/histidine kinase"/>
    <property type="match status" value="1"/>
</dbReference>
<dbReference type="EMBL" id="LJCR01003385">
    <property type="protein sequence ID" value="KPV47456.1"/>
    <property type="molecule type" value="Genomic_DNA"/>
</dbReference>
<protein>
    <submittedName>
        <fullName evidence="3">Histidine kinase</fullName>
    </submittedName>
</protein>
<dbReference type="InterPro" id="IPR050640">
    <property type="entry name" value="Bact_2-comp_sensor_kinase"/>
</dbReference>
<sequence>IMVGKIKELLAAKIEEHENLKKAELRALQAQINPHFLYNTLDTIIWMAEARRMDQVVELVRVLSRFFRITLSKGKDWITMRDEIEHVESYLAIQKMRYRDILDYRIDIPADMRDGQMLKLTLQPLVENALYHGIKNKRSGGTITVRGSRLPGDLLQIQVEDNGAGITPERLDEIRALLASDTGDTVVGEGGYGISNVKQRIKLYYG</sequence>
<comment type="caution">
    <text evidence="3">The sequence shown here is derived from an EMBL/GenBank/DDBJ whole genome shotgun (WGS) entry which is preliminary data.</text>
</comment>
<evidence type="ECO:0000259" key="1">
    <source>
        <dbReference type="Pfam" id="PF02518"/>
    </source>
</evidence>
<accession>A0A0P9ETN7</accession>
<dbReference type="InterPro" id="IPR003594">
    <property type="entry name" value="HATPase_dom"/>
</dbReference>
<keyword evidence="4" id="KW-1185">Reference proteome</keyword>
<dbReference type="AlphaFoldDB" id="A0A0P9ETN7"/>
<feature type="non-terminal residue" evidence="3">
    <location>
        <position position="206"/>
    </location>
</feature>
<dbReference type="GO" id="GO:0016020">
    <property type="term" value="C:membrane"/>
    <property type="evidence" value="ECO:0007669"/>
    <property type="project" value="InterPro"/>
</dbReference>
<dbReference type="Proteomes" id="UP000050509">
    <property type="component" value="Unassembled WGS sequence"/>
</dbReference>
<dbReference type="InterPro" id="IPR010559">
    <property type="entry name" value="Sig_transdc_His_kin_internal"/>
</dbReference>
<dbReference type="PANTHER" id="PTHR34220:SF7">
    <property type="entry name" value="SENSOR HISTIDINE KINASE YPDA"/>
    <property type="match status" value="1"/>
</dbReference>
<gene>
    <name evidence="3" type="ORF">SE17_42370</name>
</gene>
<dbReference type="InterPro" id="IPR036890">
    <property type="entry name" value="HATPase_C_sf"/>
</dbReference>
<evidence type="ECO:0000259" key="2">
    <source>
        <dbReference type="Pfam" id="PF06580"/>
    </source>
</evidence>
<feature type="non-terminal residue" evidence="3">
    <location>
        <position position="1"/>
    </location>
</feature>
<evidence type="ECO:0000313" key="3">
    <source>
        <dbReference type="EMBL" id="KPV47456.1"/>
    </source>
</evidence>
<name>A0A0P9ETN7_9CHLR</name>
<feature type="domain" description="Histidine kinase/HSP90-like ATPase" evidence="1">
    <location>
        <begin position="118"/>
        <end position="203"/>
    </location>
</feature>
<evidence type="ECO:0000313" key="4">
    <source>
        <dbReference type="Proteomes" id="UP000050509"/>
    </source>
</evidence>
<dbReference type="Gene3D" id="3.30.565.10">
    <property type="entry name" value="Histidine kinase-like ATPase, C-terminal domain"/>
    <property type="match status" value="1"/>
</dbReference>
<dbReference type="Pfam" id="PF02518">
    <property type="entry name" value="HATPase_c"/>
    <property type="match status" value="1"/>
</dbReference>
<reference evidence="3 4" key="1">
    <citation type="submission" date="2015-09" db="EMBL/GenBank/DDBJ databases">
        <title>Draft genome sequence of Kouleothrix aurantiaca JCM 19913.</title>
        <authorList>
            <person name="Hemp J."/>
        </authorList>
    </citation>
    <scope>NUCLEOTIDE SEQUENCE [LARGE SCALE GENOMIC DNA]</scope>
    <source>
        <strain evidence="3 4">COM-B</strain>
    </source>
</reference>
<keyword evidence="3" id="KW-0418">Kinase</keyword>
<organism evidence="3 4">
    <name type="scientific">Kouleothrix aurantiaca</name>
    <dbReference type="NCBI Taxonomy" id="186479"/>
    <lineage>
        <taxon>Bacteria</taxon>
        <taxon>Bacillati</taxon>
        <taxon>Chloroflexota</taxon>
        <taxon>Chloroflexia</taxon>
        <taxon>Chloroflexales</taxon>
        <taxon>Roseiflexineae</taxon>
        <taxon>Roseiflexaceae</taxon>
        <taxon>Kouleothrix</taxon>
    </lineage>
</organism>
<feature type="domain" description="Signal transduction histidine kinase internal region" evidence="2">
    <location>
        <begin position="23"/>
        <end position="100"/>
    </location>
</feature>
<keyword evidence="3" id="KW-0808">Transferase</keyword>
<dbReference type="PANTHER" id="PTHR34220">
    <property type="entry name" value="SENSOR HISTIDINE KINASE YPDA"/>
    <property type="match status" value="1"/>
</dbReference>